<dbReference type="InterPro" id="IPR001810">
    <property type="entry name" value="F-box_dom"/>
</dbReference>
<dbReference type="InterPro" id="IPR032675">
    <property type="entry name" value="LRR_dom_sf"/>
</dbReference>
<feature type="domain" description="F-box" evidence="3">
    <location>
        <begin position="60"/>
        <end position="111"/>
    </location>
</feature>
<feature type="region of interest" description="Disordered" evidence="2">
    <location>
        <begin position="1"/>
        <end position="20"/>
    </location>
</feature>
<dbReference type="Pfam" id="PF12937">
    <property type="entry name" value="F-box-like"/>
    <property type="match status" value="1"/>
</dbReference>
<name>A0A4Z0A1F9_9AGAM</name>
<dbReference type="PANTHER" id="PTHR38926:SF5">
    <property type="entry name" value="F-BOX AND LEUCINE-RICH REPEAT PROTEIN 6"/>
    <property type="match status" value="1"/>
</dbReference>
<keyword evidence="5" id="KW-1185">Reference proteome</keyword>
<feature type="coiled-coil region" evidence="1">
    <location>
        <begin position="22"/>
        <end position="56"/>
    </location>
</feature>
<dbReference type="Gene3D" id="3.80.10.10">
    <property type="entry name" value="Ribonuclease Inhibitor"/>
    <property type="match status" value="1"/>
</dbReference>
<protein>
    <recommendedName>
        <fullName evidence="3">F-box domain-containing protein</fullName>
    </recommendedName>
</protein>
<evidence type="ECO:0000256" key="2">
    <source>
        <dbReference type="SAM" id="MobiDB-lite"/>
    </source>
</evidence>
<dbReference type="Proteomes" id="UP000298061">
    <property type="component" value="Unassembled WGS sequence"/>
</dbReference>
<accession>A0A4Z0A1F9</accession>
<comment type="caution">
    <text evidence="4">The sequence shown here is derived from an EMBL/GenBank/DDBJ whole genome shotgun (WGS) entry which is preliminary data.</text>
</comment>
<keyword evidence="1" id="KW-0175">Coiled coil</keyword>
<dbReference type="STRING" id="135208.A0A4Z0A1F9"/>
<evidence type="ECO:0000256" key="1">
    <source>
        <dbReference type="SAM" id="Coils"/>
    </source>
</evidence>
<sequence>MYTHHSPAAPTRDLRGTTDQSIPHLREALSSLEIKMASLMDERDELESRLAQAVRLQAPIQRLPSELLASIFTIGVLDMEEDSLMLSNLMLVCRYWSEVAVSTPVLWSRIVVSNHDSLDKAKRNLSRSKSVSLDVLISFSPKLESGSLTTETIVLAMDLLWPSTWRWKSFRLWVPNRAQAHAALQRCREQAPLLEVLQIRIHQSMQDDHHSLPPLPLFDGQAPRLRTCSLHSFNFGWDVSAIRGLRVLELGGYWNGFSPSVSVTLEILRACPELEELVLRNMSDVDADSCSMYDAEPHRDKRYPSHIIHLPRLVRASFYYAGIHRTRTIFSQLSFPALEKLELCYMDDVTTVLNHLKRQSLTSLPLRHLRIEASFFNEFELVKLLGRTLSLATLELVDVEDASSNLLKVRPFV</sequence>
<gene>
    <name evidence="4" type="ORF">EWM64_g3087</name>
</gene>
<dbReference type="PANTHER" id="PTHR38926">
    <property type="entry name" value="F-BOX DOMAIN CONTAINING PROTEIN, EXPRESSED"/>
    <property type="match status" value="1"/>
</dbReference>
<evidence type="ECO:0000313" key="5">
    <source>
        <dbReference type="Proteomes" id="UP000298061"/>
    </source>
</evidence>
<evidence type="ECO:0000313" key="4">
    <source>
        <dbReference type="EMBL" id="TFY80926.1"/>
    </source>
</evidence>
<dbReference type="OrthoDB" id="8048523at2759"/>
<reference evidence="4 5" key="1">
    <citation type="submission" date="2019-02" db="EMBL/GenBank/DDBJ databases">
        <title>Genome sequencing of the rare red list fungi Hericium alpestre (H. flagellum).</title>
        <authorList>
            <person name="Buettner E."/>
            <person name="Kellner H."/>
        </authorList>
    </citation>
    <scope>NUCLEOTIDE SEQUENCE [LARGE SCALE GENOMIC DNA]</scope>
    <source>
        <strain evidence="4 5">DSM 108284</strain>
    </source>
</reference>
<organism evidence="4 5">
    <name type="scientific">Hericium alpestre</name>
    <dbReference type="NCBI Taxonomy" id="135208"/>
    <lineage>
        <taxon>Eukaryota</taxon>
        <taxon>Fungi</taxon>
        <taxon>Dikarya</taxon>
        <taxon>Basidiomycota</taxon>
        <taxon>Agaricomycotina</taxon>
        <taxon>Agaricomycetes</taxon>
        <taxon>Russulales</taxon>
        <taxon>Hericiaceae</taxon>
        <taxon>Hericium</taxon>
    </lineage>
</organism>
<dbReference type="Gene3D" id="1.20.1280.50">
    <property type="match status" value="1"/>
</dbReference>
<proteinExistence type="predicted"/>
<evidence type="ECO:0000259" key="3">
    <source>
        <dbReference type="Pfam" id="PF12937"/>
    </source>
</evidence>
<dbReference type="AlphaFoldDB" id="A0A4Z0A1F9"/>
<dbReference type="EMBL" id="SFCI01000270">
    <property type="protein sequence ID" value="TFY80926.1"/>
    <property type="molecule type" value="Genomic_DNA"/>
</dbReference>
<dbReference type="SUPFAM" id="SSF52047">
    <property type="entry name" value="RNI-like"/>
    <property type="match status" value="1"/>
</dbReference>